<dbReference type="PROSITE" id="PS51257">
    <property type="entry name" value="PROKAR_LIPOPROTEIN"/>
    <property type="match status" value="1"/>
</dbReference>
<gene>
    <name evidence="2" type="ORF">D7Z54_10340</name>
</gene>
<dbReference type="EMBL" id="RBVX01000008">
    <property type="protein sequence ID" value="RSL33362.1"/>
    <property type="molecule type" value="Genomic_DNA"/>
</dbReference>
<reference evidence="2 3" key="1">
    <citation type="submission" date="2018-10" db="EMBL/GenBank/DDBJ databases">
        <title>Draft genome sequence of Bacillus salarius IM0101, isolated from a hypersaline soil in Inner Mongolia, China.</title>
        <authorList>
            <person name="Yamprayoonswat W."/>
            <person name="Boonvisut S."/>
            <person name="Jumpathong W."/>
            <person name="Sittihan S."/>
            <person name="Ruangsuj P."/>
            <person name="Wanthongcharoen S."/>
            <person name="Thongpramul N."/>
            <person name="Pimmason S."/>
            <person name="Yu B."/>
            <person name="Yasawong M."/>
        </authorList>
    </citation>
    <scope>NUCLEOTIDE SEQUENCE [LARGE SCALE GENOMIC DNA]</scope>
    <source>
        <strain evidence="2 3">IM0101</strain>
    </source>
</reference>
<organism evidence="2 3">
    <name type="scientific">Salibacterium salarium</name>
    <dbReference type="NCBI Taxonomy" id="284579"/>
    <lineage>
        <taxon>Bacteria</taxon>
        <taxon>Bacillati</taxon>
        <taxon>Bacillota</taxon>
        <taxon>Bacilli</taxon>
        <taxon>Bacillales</taxon>
        <taxon>Bacillaceae</taxon>
    </lineage>
</organism>
<feature type="compositionally biased region" description="Low complexity" evidence="1">
    <location>
        <begin position="157"/>
        <end position="172"/>
    </location>
</feature>
<dbReference type="AlphaFoldDB" id="A0A3R9QM34"/>
<accession>A0A3R9QM34</accession>
<dbReference type="Proteomes" id="UP000275076">
    <property type="component" value="Unassembled WGS sequence"/>
</dbReference>
<feature type="region of interest" description="Disordered" evidence="1">
    <location>
        <begin position="146"/>
        <end position="181"/>
    </location>
</feature>
<dbReference type="RefSeq" id="WP_125555767.1">
    <property type="nucleotide sequence ID" value="NZ_RBVX01000008.1"/>
</dbReference>
<evidence type="ECO:0000313" key="2">
    <source>
        <dbReference type="EMBL" id="RSL33362.1"/>
    </source>
</evidence>
<dbReference type="InterPro" id="IPR025341">
    <property type="entry name" value="DUF4247"/>
</dbReference>
<proteinExistence type="predicted"/>
<name>A0A3R9QM34_9BACI</name>
<evidence type="ECO:0000256" key="1">
    <source>
        <dbReference type="SAM" id="MobiDB-lite"/>
    </source>
</evidence>
<keyword evidence="3" id="KW-1185">Reference proteome</keyword>
<comment type="caution">
    <text evidence="2">The sequence shown here is derived from an EMBL/GenBank/DDBJ whole genome shotgun (WGS) entry which is preliminary data.</text>
</comment>
<dbReference type="Pfam" id="PF14042">
    <property type="entry name" value="DUF4247"/>
    <property type="match status" value="1"/>
</dbReference>
<dbReference type="OrthoDB" id="2967172at2"/>
<protein>
    <submittedName>
        <fullName evidence="2">DUF4247 domain-containing protein</fullName>
    </submittedName>
</protein>
<evidence type="ECO:0000313" key="3">
    <source>
        <dbReference type="Proteomes" id="UP000275076"/>
    </source>
</evidence>
<sequence length="181" mass="19870">MKRSKAIIGCILTTVLLSGCLSGDFISNTYELENVMEDGANNQSSIYRAEGSTVPEVAETIQGETKPEDVSSEDEERMFLVYQDRTVQVMEDPENQQDALVEVSEKEFVENNYSPSLLETYAMYRIIGDLYNMGGQNRDRGYEGYVGTGGNYHKNPGNKGSNRSGSVSSTNSRGGGLFSGK</sequence>